<dbReference type="Proteomes" id="UP000784294">
    <property type="component" value="Unassembled WGS sequence"/>
</dbReference>
<comment type="caution">
    <text evidence="2">The sequence shown here is derived from an EMBL/GenBank/DDBJ whole genome shotgun (WGS) entry which is preliminary data.</text>
</comment>
<dbReference type="AlphaFoldDB" id="A0A3S5AQX8"/>
<accession>A0A3S5AQX8</accession>
<protein>
    <submittedName>
        <fullName evidence="2">Uncharacterized protein</fullName>
    </submittedName>
</protein>
<dbReference type="EMBL" id="CAAALY010106551">
    <property type="protein sequence ID" value="VEL29826.1"/>
    <property type="molecule type" value="Genomic_DNA"/>
</dbReference>
<proteinExistence type="predicted"/>
<feature type="compositionally biased region" description="Basic and acidic residues" evidence="1">
    <location>
        <begin position="58"/>
        <end position="68"/>
    </location>
</feature>
<organism evidence="2 3">
    <name type="scientific">Protopolystoma xenopodis</name>
    <dbReference type="NCBI Taxonomy" id="117903"/>
    <lineage>
        <taxon>Eukaryota</taxon>
        <taxon>Metazoa</taxon>
        <taxon>Spiralia</taxon>
        <taxon>Lophotrochozoa</taxon>
        <taxon>Platyhelminthes</taxon>
        <taxon>Monogenea</taxon>
        <taxon>Polyopisthocotylea</taxon>
        <taxon>Polystomatidea</taxon>
        <taxon>Polystomatidae</taxon>
        <taxon>Protopolystoma</taxon>
    </lineage>
</organism>
<gene>
    <name evidence="2" type="ORF">PXEA_LOCUS23266</name>
</gene>
<name>A0A3S5AQX8_9PLAT</name>
<evidence type="ECO:0000313" key="3">
    <source>
        <dbReference type="Proteomes" id="UP000784294"/>
    </source>
</evidence>
<evidence type="ECO:0000313" key="2">
    <source>
        <dbReference type="EMBL" id="VEL29826.1"/>
    </source>
</evidence>
<keyword evidence="3" id="KW-1185">Reference proteome</keyword>
<feature type="region of interest" description="Disordered" evidence="1">
    <location>
        <begin position="45"/>
        <end position="68"/>
    </location>
</feature>
<reference evidence="2" key="1">
    <citation type="submission" date="2018-11" db="EMBL/GenBank/DDBJ databases">
        <authorList>
            <consortium name="Pathogen Informatics"/>
        </authorList>
    </citation>
    <scope>NUCLEOTIDE SEQUENCE</scope>
</reference>
<sequence length="68" mass="7488">MRRISDQIALRFTSSDSDEGADLIEAVSGAHQKRRGDLIKTMRHGLHDLGQSESNDMSDSKSGEIQDS</sequence>
<evidence type="ECO:0000256" key="1">
    <source>
        <dbReference type="SAM" id="MobiDB-lite"/>
    </source>
</evidence>